<dbReference type="Pfam" id="PF00196">
    <property type="entry name" value="GerE"/>
    <property type="match status" value="1"/>
</dbReference>
<keyword evidence="7" id="KW-1185">Reference proteome</keyword>
<evidence type="ECO:0000259" key="5">
    <source>
        <dbReference type="PROSITE" id="PS50043"/>
    </source>
</evidence>
<proteinExistence type="predicted"/>
<dbReference type="PROSITE" id="PS50043">
    <property type="entry name" value="HTH_LUXR_2"/>
    <property type="match status" value="1"/>
</dbReference>
<protein>
    <submittedName>
        <fullName evidence="6">Spore germination protein GerE</fullName>
    </submittedName>
</protein>
<reference evidence="6 7" key="1">
    <citation type="submission" date="2019-08" db="EMBL/GenBank/DDBJ databases">
        <title>Deep-cultivation of Planctomycetes and their phenomic and genomic characterization uncovers novel biology.</title>
        <authorList>
            <person name="Wiegand S."/>
            <person name="Jogler M."/>
            <person name="Boedeker C."/>
            <person name="Pinto D."/>
            <person name="Vollmers J."/>
            <person name="Rivas-Marin E."/>
            <person name="Kohn T."/>
            <person name="Peeters S.H."/>
            <person name="Heuer A."/>
            <person name="Rast P."/>
            <person name="Oberbeckmann S."/>
            <person name="Bunk B."/>
            <person name="Jeske O."/>
            <person name="Meyerdierks A."/>
            <person name="Storesund J.E."/>
            <person name="Kallscheuer N."/>
            <person name="Luecker S."/>
            <person name="Lage O.M."/>
            <person name="Pohl T."/>
            <person name="Merkel B.J."/>
            <person name="Hornburger P."/>
            <person name="Mueller R.-W."/>
            <person name="Bruemmer F."/>
            <person name="Labrenz M."/>
            <person name="Spormann A.M."/>
            <person name="Op den Camp H."/>
            <person name="Overmann J."/>
            <person name="Amann R."/>
            <person name="Jetten M.S.M."/>
            <person name="Mascher T."/>
            <person name="Medema M.H."/>
            <person name="Devos D.P."/>
            <person name="Kaster A.-K."/>
            <person name="Ovreas L."/>
            <person name="Rohde M."/>
            <person name="Galperin M.Y."/>
            <person name="Jogler C."/>
        </authorList>
    </citation>
    <scope>NUCLEOTIDE SEQUENCE [LARGE SCALE GENOMIC DNA]</scope>
    <source>
        <strain evidence="6 7">FC18</strain>
    </source>
</reference>
<dbReference type="RefSeq" id="WP_075083973.1">
    <property type="nucleotide sequence ID" value="NZ_CP042912.1"/>
</dbReference>
<dbReference type="PANTHER" id="PTHR44688">
    <property type="entry name" value="DNA-BINDING TRANSCRIPTIONAL ACTIVATOR DEVR_DOSR"/>
    <property type="match status" value="1"/>
</dbReference>
<dbReference type="KEGG" id="mff:MFFC18_43670"/>
<dbReference type="PRINTS" id="PR00038">
    <property type="entry name" value="HTHLUXR"/>
</dbReference>
<organism evidence="6 7">
    <name type="scientific">Mariniblastus fucicola</name>
    <dbReference type="NCBI Taxonomy" id="980251"/>
    <lineage>
        <taxon>Bacteria</taxon>
        <taxon>Pseudomonadati</taxon>
        <taxon>Planctomycetota</taxon>
        <taxon>Planctomycetia</taxon>
        <taxon>Pirellulales</taxon>
        <taxon>Pirellulaceae</taxon>
        <taxon>Mariniblastus</taxon>
    </lineage>
</organism>
<evidence type="ECO:0000313" key="7">
    <source>
        <dbReference type="Proteomes" id="UP000322214"/>
    </source>
</evidence>
<name>A0A5B9PCI1_9BACT</name>
<dbReference type="STRING" id="980251.GCA_001642875_01202"/>
<dbReference type="EMBL" id="CP042912">
    <property type="protein sequence ID" value="QEG24447.1"/>
    <property type="molecule type" value="Genomic_DNA"/>
</dbReference>
<accession>A0A5B9PCI1</accession>
<dbReference type="InterPro" id="IPR000792">
    <property type="entry name" value="Tscrpt_reg_LuxR_C"/>
</dbReference>
<keyword evidence="2" id="KW-0238">DNA-binding</keyword>
<keyword evidence="3" id="KW-0804">Transcription</keyword>
<evidence type="ECO:0000256" key="3">
    <source>
        <dbReference type="ARBA" id="ARBA00023163"/>
    </source>
</evidence>
<feature type="region of interest" description="Disordered" evidence="4">
    <location>
        <begin position="115"/>
        <end position="144"/>
    </location>
</feature>
<dbReference type="AlphaFoldDB" id="A0A5B9PCI1"/>
<dbReference type="GO" id="GO:0003677">
    <property type="term" value="F:DNA binding"/>
    <property type="evidence" value="ECO:0007669"/>
    <property type="project" value="UniProtKB-KW"/>
</dbReference>
<sequence length="144" mass="16406">MSESMIAKNHTIHQKLLAKANAATAKPGSEMLTQVQWTLTAQKLRLTNREREVCQELFEGNTRNEIAEHLGIKPRTVRHYMEHIHQKLAVSNRVGVVLRIIQMRDSLGPEANVSVENRSESNEMDNSPESYVTETNFNRINEAP</sequence>
<feature type="compositionally biased region" description="Polar residues" evidence="4">
    <location>
        <begin position="124"/>
        <end position="144"/>
    </location>
</feature>
<dbReference type="OrthoDB" id="9780153at2"/>
<dbReference type="SUPFAM" id="SSF46894">
    <property type="entry name" value="C-terminal effector domain of the bipartite response regulators"/>
    <property type="match status" value="1"/>
</dbReference>
<dbReference type="InterPro" id="IPR036388">
    <property type="entry name" value="WH-like_DNA-bd_sf"/>
</dbReference>
<gene>
    <name evidence="6" type="primary">gerE</name>
    <name evidence="6" type="ORF">MFFC18_43670</name>
</gene>
<dbReference type="SMART" id="SM00421">
    <property type="entry name" value="HTH_LUXR"/>
    <property type="match status" value="1"/>
</dbReference>
<dbReference type="InterPro" id="IPR016032">
    <property type="entry name" value="Sig_transdc_resp-reg_C-effctor"/>
</dbReference>
<evidence type="ECO:0000256" key="1">
    <source>
        <dbReference type="ARBA" id="ARBA00023015"/>
    </source>
</evidence>
<dbReference type="GO" id="GO:0006355">
    <property type="term" value="P:regulation of DNA-templated transcription"/>
    <property type="evidence" value="ECO:0007669"/>
    <property type="project" value="InterPro"/>
</dbReference>
<dbReference type="CDD" id="cd06170">
    <property type="entry name" value="LuxR_C_like"/>
    <property type="match status" value="1"/>
</dbReference>
<dbReference type="Gene3D" id="1.10.10.10">
    <property type="entry name" value="Winged helix-like DNA-binding domain superfamily/Winged helix DNA-binding domain"/>
    <property type="match status" value="1"/>
</dbReference>
<evidence type="ECO:0000256" key="2">
    <source>
        <dbReference type="ARBA" id="ARBA00023125"/>
    </source>
</evidence>
<evidence type="ECO:0000256" key="4">
    <source>
        <dbReference type="SAM" id="MobiDB-lite"/>
    </source>
</evidence>
<evidence type="ECO:0000313" key="6">
    <source>
        <dbReference type="EMBL" id="QEG24447.1"/>
    </source>
</evidence>
<dbReference type="Proteomes" id="UP000322214">
    <property type="component" value="Chromosome"/>
</dbReference>
<dbReference type="PANTHER" id="PTHR44688:SF16">
    <property type="entry name" value="DNA-BINDING TRANSCRIPTIONAL ACTIVATOR DEVR_DOSR"/>
    <property type="match status" value="1"/>
</dbReference>
<keyword evidence="1" id="KW-0805">Transcription regulation</keyword>
<feature type="domain" description="HTH luxR-type" evidence="5">
    <location>
        <begin position="39"/>
        <end position="104"/>
    </location>
</feature>